<evidence type="ECO:0000256" key="1">
    <source>
        <dbReference type="SAM" id="MobiDB-lite"/>
    </source>
</evidence>
<feature type="region of interest" description="Disordered" evidence="1">
    <location>
        <begin position="458"/>
        <end position="502"/>
    </location>
</feature>
<keyword evidence="3" id="KW-1185">Reference proteome</keyword>
<evidence type="ECO:0000313" key="3">
    <source>
        <dbReference type="Proteomes" id="UP000887565"/>
    </source>
</evidence>
<feature type="compositionally biased region" description="Polar residues" evidence="1">
    <location>
        <begin position="86"/>
        <end position="129"/>
    </location>
</feature>
<keyword evidence="2" id="KW-1133">Transmembrane helix</keyword>
<feature type="region of interest" description="Disordered" evidence="1">
    <location>
        <begin position="335"/>
        <end position="398"/>
    </location>
</feature>
<keyword evidence="2" id="KW-0472">Membrane</keyword>
<feature type="compositionally biased region" description="Basic and acidic residues" evidence="1">
    <location>
        <begin position="203"/>
        <end position="217"/>
    </location>
</feature>
<evidence type="ECO:0000256" key="2">
    <source>
        <dbReference type="SAM" id="Phobius"/>
    </source>
</evidence>
<name>A0A915I7M7_ROMCU</name>
<feature type="region of interest" description="Disordered" evidence="1">
    <location>
        <begin position="278"/>
        <end position="321"/>
    </location>
</feature>
<feature type="compositionally biased region" description="Basic residues" evidence="1">
    <location>
        <begin position="60"/>
        <end position="78"/>
    </location>
</feature>
<protein>
    <submittedName>
        <fullName evidence="4">Uncharacterized protein</fullName>
    </submittedName>
</protein>
<reference evidence="4" key="1">
    <citation type="submission" date="2022-11" db="UniProtKB">
        <authorList>
            <consortium name="WormBaseParasite"/>
        </authorList>
    </citation>
    <scope>IDENTIFICATION</scope>
</reference>
<dbReference type="AlphaFoldDB" id="A0A915I7M7"/>
<keyword evidence="2" id="KW-0812">Transmembrane</keyword>
<evidence type="ECO:0000313" key="4">
    <source>
        <dbReference type="WBParaSite" id="nRc.2.0.1.t10164-RA"/>
    </source>
</evidence>
<proteinExistence type="predicted"/>
<feature type="compositionally biased region" description="Polar residues" evidence="1">
    <location>
        <begin position="278"/>
        <end position="301"/>
    </location>
</feature>
<feature type="compositionally biased region" description="Basic and acidic residues" evidence="1">
    <location>
        <begin position="463"/>
        <end position="476"/>
    </location>
</feature>
<sequence length="626" mass="70512">MDSFLWLAHFGHMIVKYCRPKSANEVYADVVKDIVKYAPKFAQNLPNLNTVSPLASIVKHEHHHHHHHHQHNGHSHNHDRHDHSEQVTLATNQMPSSQVSPDPRNAESSTNINVNTPTKNQEKPSSVQAQPAEPFEKLDQHAIKSTVGGIVSSKGDEHITMKTEDNLKSTESLSNMPISTSKRIKDLDHYATKSTVDGIVSSKGDERETVKTEENSKSSEPLSNMPIFANSPEIPKFEHVPESTVKHEHDHHQQKEHSYNHDGHDHIEQVTFVTNQMPSAQVSPTPRNAESSTNIDVNTPTKDPEKPKSFSNVPISASSPEILKFEKEPISIAKHENQQHKGQNRGEQIPLPTNQMSSAQVPSNSGNAESVANINVNGPTKSQEQSSDQVQLSKNIDEHATKSKVDEIVSSIGDEREIMITEENSKLSESLSNVPISVNSPEILKFENVPVSHDGNHVHSHVHHDDQSHAHHQEHSHIHHHQDHSHDASGHHHHHGPTFGDKVADAAKTTRTWAFWIKENLKPFVAGLKLALRPVHRLVPVEFQDFIGVRELIFTFLIASSFVYIFVQWTMRTFGGENKQNLVALCKFAELYDKFKVLELENEKLKKSNINSEKFDVEIKKEKSIW</sequence>
<feature type="transmembrane region" description="Helical" evidence="2">
    <location>
        <begin position="552"/>
        <end position="571"/>
    </location>
</feature>
<dbReference type="WBParaSite" id="nRc.2.0.1.t10164-RA">
    <property type="protein sequence ID" value="nRc.2.0.1.t10164-RA"/>
    <property type="gene ID" value="nRc.2.0.1.g10164"/>
</dbReference>
<accession>A0A915I7M7</accession>
<dbReference type="Proteomes" id="UP000887565">
    <property type="component" value="Unplaced"/>
</dbReference>
<feature type="region of interest" description="Disordered" evidence="1">
    <location>
        <begin position="59"/>
        <end position="131"/>
    </location>
</feature>
<feature type="region of interest" description="Disordered" evidence="1">
    <location>
        <begin position="200"/>
        <end position="230"/>
    </location>
</feature>
<feature type="compositionally biased region" description="Polar residues" evidence="1">
    <location>
        <begin position="309"/>
        <end position="319"/>
    </location>
</feature>
<organism evidence="3 4">
    <name type="scientific">Romanomermis culicivorax</name>
    <name type="common">Nematode worm</name>
    <dbReference type="NCBI Taxonomy" id="13658"/>
    <lineage>
        <taxon>Eukaryota</taxon>
        <taxon>Metazoa</taxon>
        <taxon>Ecdysozoa</taxon>
        <taxon>Nematoda</taxon>
        <taxon>Enoplea</taxon>
        <taxon>Dorylaimia</taxon>
        <taxon>Mermithida</taxon>
        <taxon>Mermithoidea</taxon>
        <taxon>Mermithidae</taxon>
        <taxon>Romanomermis</taxon>
    </lineage>
</organism>
<feature type="compositionally biased region" description="Polar residues" evidence="1">
    <location>
        <begin position="351"/>
        <end position="394"/>
    </location>
</feature>